<name>A0ABN9QEL9_9DINO</name>
<comment type="cofactor">
    <cofactor evidence="1">
        <name>Mg(2+)</name>
        <dbReference type="ChEBI" id="CHEBI:18420"/>
    </cofactor>
</comment>
<gene>
    <name evidence="7" type="ORF">PCOR1329_LOCUS10517</name>
</gene>
<dbReference type="Pfam" id="PF00365">
    <property type="entry name" value="PFK"/>
    <property type="match status" value="2"/>
</dbReference>
<dbReference type="InterPro" id="IPR001763">
    <property type="entry name" value="Rhodanese-like_dom"/>
</dbReference>
<evidence type="ECO:0000313" key="8">
    <source>
        <dbReference type="Proteomes" id="UP001189429"/>
    </source>
</evidence>
<feature type="domain" description="Rhodanese" evidence="6">
    <location>
        <begin position="477"/>
        <end position="508"/>
    </location>
</feature>
<dbReference type="NCBIfam" id="NF005301">
    <property type="entry name" value="PRK06830.1"/>
    <property type="match status" value="1"/>
</dbReference>
<dbReference type="EMBL" id="CAUYUJ010002986">
    <property type="protein sequence ID" value="CAK0803278.1"/>
    <property type="molecule type" value="Genomic_DNA"/>
</dbReference>
<evidence type="ECO:0000259" key="6">
    <source>
        <dbReference type="PROSITE" id="PS50206"/>
    </source>
</evidence>
<dbReference type="Gene3D" id="3.40.50.450">
    <property type="match status" value="2"/>
</dbReference>
<dbReference type="PANTHER" id="PTHR45770">
    <property type="entry name" value="ATP-DEPENDENT 6-PHOSPHOFRUCTOKINASE 1"/>
    <property type="match status" value="1"/>
</dbReference>
<comment type="caution">
    <text evidence="7">The sequence shown here is derived from an EMBL/GenBank/DDBJ whole genome shotgun (WGS) entry which is preliminary data.</text>
</comment>
<evidence type="ECO:0000256" key="2">
    <source>
        <dbReference type="ARBA" id="ARBA00022679"/>
    </source>
</evidence>
<organism evidence="7 8">
    <name type="scientific">Prorocentrum cordatum</name>
    <dbReference type="NCBI Taxonomy" id="2364126"/>
    <lineage>
        <taxon>Eukaryota</taxon>
        <taxon>Sar</taxon>
        <taxon>Alveolata</taxon>
        <taxon>Dinophyceae</taxon>
        <taxon>Prorocentrales</taxon>
        <taxon>Prorocentraceae</taxon>
        <taxon>Prorocentrum</taxon>
    </lineage>
</organism>
<keyword evidence="8" id="KW-1185">Reference proteome</keyword>
<evidence type="ECO:0000256" key="5">
    <source>
        <dbReference type="ARBA" id="ARBA00022842"/>
    </source>
</evidence>
<proteinExistence type="predicted"/>
<keyword evidence="3" id="KW-0479">Metal-binding</keyword>
<evidence type="ECO:0000256" key="3">
    <source>
        <dbReference type="ARBA" id="ARBA00022723"/>
    </source>
</evidence>
<accession>A0ABN9QEL9</accession>
<keyword evidence="2" id="KW-0808">Transferase</keyword>
<dbReference type="PRINTS" id="PR00476">
    <property type="entry name" value="PHFRCTKINASE"/>
</dbReference>
<sequence>MTRAGPRAQLHFDPNDPASAAAIVSCGGICPGLNSVIREIVLTLWNYGVRKIYGIRGGYKGVVEPENWIQLTPDLVKDIHLSGGTMLISDRGNPPHIEMAKTLQSMNVRQYFVLGGDGTHKGAMQTFDCCLDIDHECAVIGVPKTIDNDVPVFDQTFGFDTACTQAVKCVESAYVEARCNANCIGLVKLMGRHCGFIAMNATLAARSVDICLLPEMQISLEKVLKHTQYLMETKGYAVIVVAEGCGDTLIQSEGGESVDPGPWLRDRILGSFKAKSRPLTIKYIRGHAVHGAMAGFTAITTVKSYGKYVYLPLEAVTSSEKRVETRGRWYGRMVLTTKQPNFEPDGFEYPRRDRGDIRRLTGAVSLRDVLLPGTEVSRLECVHLGYKFESKNVENPLKALMVSQRLEKVFIKPSATWSLQVVQRKNSAETAGRSYLQMLRSGPREYIHFDPKEPGSVAAIVTCGGLCPGLNSVIREVVKSLHDYGVEKVYGIIGGFKGCIADDKWVELTEEYVQSIHMKGGSVLVSDRGNPPHSEIAQVLRRRNVRQYFVLGGDGTHKGAMQSFEAMTEIGHECAVVGVPKTIDNDITLLDQTFGFDTACTEARKAIESAYTEATTNANCIGLVKLMGRHCGWIASTATIAGARWRICLIPEMSISMPKLLDHVTKIMKKKKYAVIVVAEGCGDTIIASDAGTDAGGNKLLADVGVFLKEEITSHCKREGMPITIKYIDPTYMIRSVPANAYDSLFCSVLAQQAVHAAMAGYTGITVGKVDERYVMLPVHSIVDKGARVVNKSGATYERLITTTGQPDFAP</sequence>
<dbReference type="SUPFAM" id="SSF53784">
    <property type="entry name" value="Phosphofructokinase"/>
    <property type="match status" value="2"/>
</dbReference>
<dbReference type="InterPro" id="IPR000023">
    <property type="entry name" value="Phosphofructokinase_dom"/>
</dbReference>
<dbReference type="PROSITE" id="PS50206">
    <property type="entry name" value="RHODANESE_3"/>
    <property type="match status" value="1"/>
</dbReference>
<evidence type="ECO:0000256" key="4">
    <source>
        <dbReference type="ARBA" id="ARBA00022777"/>
    </source>
</evidence>
<keyword evidence="4" id="KW-0418">Kinase</keyword>
<dbReference type="Gene3D" id="3.40.50.460">
    <property type="entry name" value="Phosphofructokinase domain"/>
    <property type="match status" value="2"/>
</dbReference>
<dbReference type="Proteomes" id="UP001189429">
    <property type="component" value="Unassembled WGS sequence"/>
</dbReference>
<reference evidence="7" key="1">
    <citation type="submission" date="2023-10" db="EMBL/GenBank/DDBJ databases">
        <authorList>
            <person name="Chen Y."/>
            <person name="Shah S."/>
            <person name="Dougan E. K."/>
            <person name="Thang M."/>
            <person name="Chan C."/>
        </authorList>
    </citation>
    <scope>NUCLEOTIDE SEQUENCE [LARGE SCALE GENOMIC DNA]</scope>
</reference>
<evidence type="ECO:0000256" key="1">
    <source>
        <dbReference type="ARBA" id="ARBA00001946"/>
    </source>
</evidence>
<dbReference type="InterPro" id="IPR050929">
    <property type="entry name" value="PFKA"/>
</dbReference>
<protein>
    <recommendedName>
        <fullName evidence="6">Rhodanese domain-containing protein</fullName>
    </recommendedName>
</protein>
<evidence type="ECO:0000313" key="7">
    <source>
        <dbReference type="EMBL" id="CAK0803278.1"/>
    </source>
</evidence>
<dbReference type="InterPro" id="IPR035966">
    <property type="entry name" value="PKF_sf"/>
</dbReference>
<keyword evidence="5" id="KW-0460">Magnesium</keyword>
<dbReference type="InterPro" id="IPR022953">
    <property type="entry name" value="ATP_PFK"/>
</dbReference>